<dbReference type="EMBL" id="RSCL01000007">
    <property type="protein sequence ID" value="RUT05913.1"/>
    <property type="molecule type" value="Genomic_DNA"/>
</dbReference>
<sequence length="73" mass="8379">MNQKYNSEFEDELRDEYDFNSIPVVARGPGRKHPNKVTIELEPDVAEIFSDSVAVNEALRFLIKITQKSIPQT</sequence>
<organism evidence="1 2">
    <name type="scientific">Dulcicalothrix desertica PCC 7102</name>
    <dbReference type="NCBI Taxonomy" id="232991"/>
    <lineage>
        <taxon>Bacteria</taxon>
        <taxon>Bacillati</taxon>
        <taxon>Cyanobacteriota</taxon>
        <taxon>Cyanophyceae</taxon>
        <taxon>Nostocales</taxon>
        <taxon>Calotrichaceae</taxon>
        <taxon>Dulcicalothrix</taxon>
    </lineage>
</organism>
<evidence type="ECO:0000313" key="1">
    <source>
        <dbReference type="EMBL" id="RUT05913.1"/>
    </source>
</evidence>
<reference evidence="1" key="1">
    <citation type="submission" date="2018-12" db="EMBL/GenBank/DDBJ databases">
        <authorList>
            <person name="Will S."/>
            <person name="Neumann-Schaal M."/>
            <person name="Henke P."/>
        </authorList>
    </citation>
    <scope>NUCLEOTIDE SEQUENCE</scope>
    <source>
        <strain evidence="1">PCC 7102</strain>
    </source>
</reference>
<keyword evidence="2" id="KW-1185">Reference proteome</keyword>
<dbReference type="RefSeq" id="WP_127081626.1">
    <property type="nucleotide sequence ID" value="NZ_RSCL01000007.1"/>
</dbReference>
<name>A0A433VIH6_9CYAN</name>
<comment type="caution">
    <text evidence="1">The sequence shown here is derived from an EMBL/GenBank/DDBJ whole genome shotgun (WGS) entry which is preliminary data.</text>
</comment>
<dbReference type="OrthoDB" id="532567at2"/>
<dbReference type="Proteomes" id="UP000271624">
    <property type="component" value="Unassembled WGS sequence"/>
</dbReference>
<gene>
    <name evidence="1" type="ORF">DSM106972_031190</name>
</gene>
<reference evidence="1" key="2">
    <citation type="journal article" date="2019" name="Genome Biol. Evol.">
        <title>Day and night: Metabolic profiles and evolutionary relationships of six axenic non-marine cyanobacteria.</title>
        <authorList>
            <person name="Will S.E."/>
            <person name="Henke P."/>
            <person name="Boedeker C."/>
            <person name="Huang S."/>
            <person name="Brinkmann H."/>
            <person name="Rohde M."/>
            <person name="Jarek M."/>
            <person name="Friedl T."/>
            <person name="Seufert S."/>
            <person name="Schumacher M."/>
            <person name="Overmann J."/>
            <person name="Neumann-Schaal M."/>
            <person name="Petersen J."/>
        </authorList>
    </citation>
    <scope>NUCLEOTIDE SEQUENCE [LARGE SCALE GENOMIC DNA]</scope>
    <source>
        <strain evidence="1">PCC 7102</strain>
    </source>
</reference>
<accession>A0A433VIH6</accession>
<evidence type="ECO:0000313" key="2">
    <source>
        <dbReference type="Proteomes" id="UP000271624"/>
    </source>
</evidence>
<dbReference type="AlphaFoldDB" id="A0A433VIH6"/>
<protein>
    <submittedName>
        <fullName evidence="1">Uncharacterized protein</fullName>
    </submittedName>
</protein>
<proteinExistence type="predicted"/>